<dbReference type="KEGG" id="cbo:CBO0239"/>
<accession>A5HYD1</accession>
<gene>
    <name evidence="1" type="ordered locus">CBO0239</name>
</gene>
<reference evidence="1 2" key="1">
    <citation type="journal article" date="2007" name="Genome Res.">
        <title>Genome sequence of a proteolytic (Group I) Clostridium botulinum strain Hall A and comparative analysis of the clostridial genomes.</title>
        <authorList>
            <person name="Sebaihia M."/>
            <person name="Peck M.W."/>
            <person name="Minton N.P."/>
            <person name="Thomson N.R."/>
            <person name="Holden M.T.G."/>
            <person name="Mitchell W.J."/>
            <person name="Carter A.T."/>
            <person name="Bentley S.D."/>
            <person name="Mason D.R."/>
            <person name="Crossman L."/>
            <person name="Paul C.J."/>
            <person name="Ivens A."/>
            <person name="Wells-Bennik M.H.J."/>
            <person name="Davis I.J."/>
            <person name="Cerdeno-Tarraga A.M."/>
            <person name="Churcher C."/>
            <person name="Quail M.A."/>
            <person name="Chillingworth T."/>
            <person name="Feltwell T."/>
            <person name="Fraser A."/>
            <person name="Goodhead I."/>
            <person name="Hance Z."/>
            <person name="Jagels K."/>
            <person name="Larke N."/>
            <person name="Maddison M."/>
            <person name="Moule S."/>
            <person name="Mungall K."/>
            <person name="Norbertczak H."/>
            <person name="Rabbinowitsch E."/>
            <person name="Sanders M."/>
            <person name="Simmonds M."/>
            <person name="White B."/>
            <person name="Whithead S."/>
            <person name="Parkhill J."/>
        </authorList>
    </citation>
    <scope>NUCLEOTIDE SEQUENCE [LARGE SCALE GENOMIC DNA]</scope>
    <source>
        <strain evidence="2">Hall / ATCC 3502 / NCTC 13319 / Type A [Sanger]</strain>
    </source>
</reference>
<dbReference type="EMBL" id="AM412317">
    <property type="protein sequence ID" value="CAL81790.1"/>
    <property type="molecule type" value="Genomic_DNA"/>
</dbReference>
<keyword evidence="2" id="KW-1185">Reference proteome</keyword>
<dbReference type="HOGENOM" id="CLU_199588_0_0_9"/>
<dbReference type="PATRIC" id="fig|413999.7.peg.237"/>
<proteinExistence type="predicted"/>
<name>A5HYD1_CLOBH</name>
<protein>
    <submittedName>
        <fullName evidence="1">Uncharacterized protein</fullName>
    </submittedName>
</protein>
<organism evidence="1 2">
    <name type="scientific">Clostridium botulinum (strain Hall / ATCC 3502 / NCTC 13319 / Type A)</name>
    <dbReference type="NCBI Taxonomy" id="441771"/>
    <lineage>
        <taxon>Bacteria</taxon>
        <taxon>Bacillati</taxon>
        <taxon>Bacillota</taxon>
        <taxon>Clostridia</taxon>
        <taxon>Eubacteriales</taxon>
        <taxon>Clostridiaceae</taxon>
        <taxon>Clostridium</taxon>
    </lineage>
</organism>
<evidence type="ECO:0000313" key="2">
    <source>
        <dbReference type="Proteomes" id="UP000001986"/>
    </source>
</evidence>
<dbReference type="Proteomes" id="UP000001986">
    <property type="component" value="Chromosome"/>
</dbReference>
<dbReference type="AlphaFoldDB" id="A5HYD1"/>
<sequence>MSNYCCLNEESQEFKSLIFNAGTMNDGTGSIPDTVPLGNANSSIRILGWLLPQGDTDEYPLTFCMANNPPKIQKL</sequence>
<dbReference type="RefSeq" id="WP_003390958.1">
    <property type="nucleotide sequence ID" value="NC_009698.1"/>
</dbReference>
<dbReference type="GeneID" id="5184494"/>
<evidence type="ECO:0000313" key="1">
    <source>
        <dbReference type="EMBL" id="CAL81790.1"/>
    </source>
</evidence>